<organism evidence="2 3">
    <name type="scientific">Acaulospora morrowiae</name>
    <dbReference type="NCBI Taxonomy" id="94023"/>
    <lineage>
        <taxon>Eukaryota</taxon>
        <taxon>Fungi</taxon>
        <taxon>Fungi incertae sedis</taxon>
        <taxon>Mucoromycota</taxon>
        <taxon>Glomeromycotina</taxon>
        <taxon>Glomeromycetes</taxon>
        <taxon>Diversisporales</taxon>
        <taxon>Acaulosporaceae</taxon>
        <taxon>Acaulospora</taxon>
    </lineage>
</organism>
<evidence type="ECO:0000313" key="2">
    <source>
        <dbReference type="EMBL" id="CAG8567160.1"/>
    </source>
</evidence>
<dbReference type="EMBL" id="CAJVPV010004127">
    <property type="protein sequence ID" value="CAG8567160.1"/>
    <property type="molecule type" value="Genomic_DNA"/>
</dbReference>
<gene>
    <name evidence="2" type="ORF">AMORRO_LOCUS6293</name>
</gene>
<dbReference type="AlphaFoldDB" id="A0A9N9FXL2"/>
<reference evidence="2" key="1">
    <citation type="submission" date="2021-06" db="EMBL/GenBank/DDBJ databases">
        <authorList>
            <person name="Kallberg Y."/>
            <person name="Tangrot J."/>
            <person name="Rosling A."/>
        </authorList>
    </citation>
    <scope>NUCLEOTIDE SEQUENCE</scope>
    <source>
        <strain evidence="2">CL551</strain>
    </source>
</reference>
<keyword evidence="3" id="KW-1185">Reference proteome</keyword>
<feature type="region of interest" description="Disordered" evidence="1">
    <location>
        <begin position="1"/>
        <end position="28"/>
    </location>
</feature>
<sequence length="253" mass="28149">MKKDLVDNYGYEKPSDSRIAANTGNPSLSPGNISITNSHIGSLHFIRGSTVSPALPTHYPPSPTFHPPHASYLSSTPNNFLPHRIAVKRQNKKKTNRILQWLVRTFLDTKEEPVRFSILQPRIGKHSIPTPNNSVCTLPRQSLSAENYNNYVPKDFNTTLTDKIDEQAQQPLDQTECSVKTTATISCEYYSDSNTPKTISKGSNSDLPTCIYISPPPGDVIDIIEIDSRRHNHSNSITSIASRDSVDNDLSVY</sequence>
<evidence type="ECO:0000313" key="3">
    <source>
        <dbReference type="Proteomes" id="UP000789342"/>
    </source>
</evidence>
<proteinExistence type="predicted"/>
<comment type="caution">
    <text evidence="2">The sequence shown here is derived from an EMBL/GenBank/DDBJ whole genome shotgun (WGS) entry which is preliminary data.</text>
</comment>
<name>A0A9N9FXL2_9GLOM</name>
<accession>A0A9N9FXL2</accession>
<evidence type="ECO:0000256" key="1">
    <source>
        <dbReference type="SAM" id="MobiDB-lite"/>
    </source>
</evidence>
<protein>
    <submittedName>
        <fullName evidence="2">6043_t:CDS:1</fullName>
    </submittedName>
</protein>
<dbReference type="Proteomes" id="UP000789342">
    <property type="component" value="Unassembled WGS sequence"/>
</dbReference>